<dbReference type="EMBL" id="MN739849">
    <property type="protein sequence ID" value="QHT74398.1"/>
    <property type="molecule type" value="Genomic_DNA"/>
</dbReference>
<name>A0A6C0H1H6_9ZZZZ</name>
<accession>A0A6C0H1H6</accession>
<feature type="region of interest" description="Disordered" evidence="1">
    <location>
        <begin position="143"/>
        <end position="166"/>
    </location>
</feature>
<protein>
    <submittedName>
        <fullName evidence="2">Uncharacterized protein</fullName>
    </submittedName>
</protein>
<evidence type="ECO:0000313" key="2">
    <source>
        <dbReference type="EMBL" id="QHT74398.1"/>
    </source>
</evidence>
<sequence length="213" mass="21522">MLHVLLEVEIGKAIVLTNLKELGKLGVGVDDATIGLILKVVGIDVGVNLLADIRASHLGSNGLAKELSKLIADASGLDKAGGLAVATGLALLRRGLLGVLHLTANLLIEVLELVLESRGHGEKLLDASTKLVELHGERVDISGNSGINNNGGGRGGSGRNLNRGSNHGLGGLLHTRSLSSSAHIGNGGNGCNGRNGGDNGLISNGLSSSNHSS</sequence>
<proteinExistence type="predicted"/>
<organism evidence="2">
    <name type="scientific">viral metagenome</name>
    <dbReference type="NCBI Taxonomy" id="1070528"/>
    <lineage>
        <taxon>unclassified sequences</taxon>
        <taxon>metagenomes</taxon>
        <taxon>organismal metagenomes</taxon>
    </lineage>
</organism>
<dbReference type="AlphaFoldDB" id="A0A6C0H1H6"/>
<feature type="compositionally biased region" description="Gly residues" evidence="1">
    <location>
        <begin position="149"/>
        <end position="158"/>
    </location>
</feature>
<reference evidence="2" key="1">
    <citation type="journal article" date="2020" name="Nature">
        <title>Giant virus diversity and host interactions through global metagenomics.</title>
        <authorList>
            <person name="Schulz F."/>
            <person name="Roux S."/>
            <person name="Paez-Espino D."/>
            <person name="Jungbluth S."/>
            <person name="Walsh D.A."/>
            <person name="Denef V.J."/>
            <person name="McMahon K.D."/>
            <person name="Konstantinidis K.T."/>
            <person name="Eloe-Fadrosh E.A."/>
            <person name="Kyrpides N.C."/>
            <person name="Woyke T."/>
        </authorList>
    </citation>
    <scope>NUCLEOTIDE SEQUENCE</scope>
    <source>
        <strain evidence="2">GVMAG-M-3300023179-59</strain>
    </source>
</reference>
<evidence type="ECO:0000256" key="1">
    <source>
        <dbReference type="SAM" id="MobiDB-lite"/>
    </source>
</evidence>